<feature type="binding site" evidence="7">
    <location>
        <position position="108"/>
    </location>
    <ligand>
        <name>Zn(2+)</name>
        <dbReference type="ChEBI" id="CHEBI:29105"/>
    </ligand>
</feature>
<evidence type="ECO:0000256" key="7">
    <source>
        <dbReference type="PIRSR" id="PIRSR601765-1"/>
    </source>
</evidence>
<evidence type="ECO:0000256" key="6">
    <source>
        <dbReference type="ARBA" id="ARBA00048348"/>
    </source>
</evidence>
<comment type="catalytic activity">
    <reaction evidence="6">
        <text>hydrogencarbonate + H(+) = CO2 + H2O</text>
        <dbReference type="Rhea" id="RHEA:10748"/>
        <dbReference type="ChEBI" id="CHEBI:15377"/>
        <dbReference type="ChEBI" id="CHEBI:15378"/>
        <dbReference type="ChEBI" id="CHEBI:16526"/>
        <dbReference type="ChEBI" id="CHEBI:17544"/>
        <dbReference type="EC" id="4.2.1.1"/>
    </reaction>
</comment>
<dbReference type="SMART" id="SM00947">
    <property type="entry name" value="Pro_CA"/>
    <property type="match status" value="1"/>
</dbReference>
<feature type="binding site" evidence="7">
    <location>
        <position position="52"/>
    </location>
    <ligand>
        <name>Zn(2+)</name>
        <dbReference type="ChEBI" id="CHEBI:29105"/>
    </ligand>
</feature>
<evidence type="ECO:0000256" key="2">
    <source>
        <dbReference type="ARBA" id="ARBA00012925"/>
    </source>
</evidence>
<dbReference type="InterPro" id="IPR001765">
    <property type="entry name" value="Carbonic_anhydrase"/>
</dbReference>
<keyword evidence="9" id="KW-1185">Reference proteome</keyword>
<dbReference type="EMBL" id="VUMM01000016">
    <property type="protein sequence ID" value="MSS01941.1"/>
    <property type="molecule type" value="Genomic_DNA"/>
</dbReference>
<feature type="binding site" evidence="7">
    <location>
        <position position="105"/>
    </location>
    <ligand>
        <name>Zn(2+)</name>
        <dbReference type="ChEBI" id="CHEBI:29105"/>
    </ligand>
</feature>
<dbReference type="Proteomes" id="UP000470082">
    <property type="component" value="Unassembled WGS sequence"/>
</dbReference>
<dbReference type="PANTHER" id="PTHR11002">
    <property type="entry name" value="CARBONIC ANHYDRASE"/>
    <property type="match status" value="1"/>
</dbReference>
<comment type="similarity">
    <text evidence="1">Belongs to the beta-class carbonic anhydrase family.</text>
</comment>
<dbReference type="GO" id="GO:0008270">
    <property type="term" value="F:zinc ion binding"/>
    <property type="evidence" value="ECO:0007669"/>
    <property type="project" value="InterPro"/>
</dbReference>
<evidence type="ECO:0000313" key="9">
    <source>
        <dbReference type="Proteomes" id="UP000470082"/>
    </source>
</evidence>
<dbReference type="GO" id="GO:0015976">
    <property type="term" value="P:carbon utilization"/>
    <property type="evidence" value="ECO:0007669"/>
    <property type="project" value="InterPro"/>
</dbReference>
<dbReference type="PANTHER" id="PTHR11002:SF76">
    <property type="entry name" value="CARBONIC ANHYDRASE"/>
    <property type="match status" value="1"/>
</dbReference>
<dbReference type="Pfam" id="PF00484">
    <property type="entry name" value="Pro_CA"/>
    <property type="match status" value="1"/>
</dbReference>
<keyword evidence="5" id="KW-0456">Lyase</keyword>
<organism evidence="8 9">
    <name type="scientific">Floccifex porci</name>
    <dbReference type="NCBI Taxonomy" id="2606629"/>
    <lineage>
        <taxon>Bacteria</taxon>
        <taxon>Bacillati</taxon>
        <taxon>Bacillota</taxon>
        <taxon>Erysipelotrichia</taxon>
        <taxon>Erysipelotrichales</taxon>
        <taxon>Erysipelotrichaceae</taxon>
        <taxon>Floccifex</taxon>
    </lineage>
</organism>
<evidence type="ECO:0000256" key="5">
    <source>
        <dbReference type="ARBA" id="ARBA00023239"/>
    </source>
</evidence>
<evidence type="ECO:0000256" key="3">
    <source>
        <dbReference type="ARBA" id="ARBA00022723"/>
    </source>
</evidence>
<comment type="caution">
    <text evidence="8">The sequence shown here is derived from an EMBL/GenBank/DDBJ whole genome shotgun (WGS) entry which is preliminary data.</text>
</comment>
<dbReference type="SUPFAM" id="SSF53056">
    <property type="entry name" value="beta-carbonic anhydrase, cab"/>
    <property type="match status" value="1"/>
</dbReference>
<gene>
    <name evidence="8" type="ORF">FYJ50_07525</name>
</gene>
<dbReference type="Gene3D" id="3.40.1050.10">
    <property type="entry name" value="Carbonic anhydrase"/>
    <property type="match status" value="1"/>
</dbReference>
<name>A0A7X2T4K7_9FIRM</name>
<reference evidence="8 9" key="1">
    <citation type="submission" date="2019-08" db="EMBL/GenBank/DDBJ databases">
        <title>In-depth cultivation of the pig gut microbiome towards novel bacterial diversity and tailored functional studies.</title>
        <authorList>
            <person name="Wylensek D."/>
            <person name="Hitch T.C.A."/>
            <person name="Clavel T."/>
        </authorList>
    </citation>
    <scope>NUCLEOTIDE SEQUENCE [LARGE SCALE GENOMIC DNA]</scope>
    <source>
        <strain evidence="8 9">LKV-178-WT-2G</strain>
    </source>
</reference>
<dbReference type="InterPro" id="IPR036874">
    <property type="entry name" value="Carbonic_anhydrase_sf"/>
</dbReference>
<dbReference type="EC" id="4.2.1.1" evidence="2"/>
<dbReference type="RefSeq" id="WP_154460680.1">
    <property type="nucleotide sequence ID" value="NZ_JAXEST010000051.1"/>
</dbReference>
<proteinExistence type="inferred from homology"/>
<dbReference type="AlphaFoldDB" id="A0A7X2T4K7"/>
<sequence>MNYLSADQVIEKLKEGNQKYINQMCTIGDTSIQKRVQTYIKGQHPYAIIVTCSDSRVIPESIFNAGIGDLFVIRLAGNVIDDHQLGSIEYAAGHLDCHLIVVLGHTHCGAVDAAMNGNPDGYIKFITDEIKKAIGNESDEKKACIKNVIYCVKEIEQSLEIQHYECDQGLKVIPALYDIETGMVEFL</sequence>
<protein>
    <recommendedName>
        <fullName evidence="2">carbonic anhydrase</fullName>
        <ecNumber evidence="2">4.2.1.1</ecNumber>
    </recommendedName>
</protein>
<evidence type="ECO:0000256" key="4">
    <source>
        <dbReference type="ARBA" id="ARBA00022833"/>
    </source>
</evidence>
<keyword evidence="3 7" id="KW-0479">Metal-binding</keyword>
<dbReference type="PROSITE" id="PS00704">
    <property type="entry name" value="PROK_CO2_ANHYDRASE_1"/>
    <property type="match status" value="1"/>
</dbReference>
<comment type="cofactor">
    <cofactor evidence="7">
        <name>Zn(2+)</name>
        <dbReference type="ChEBI" id="CHEBI:29105"/>
    </cofactor>
    <text evidence="7">Binds 1 zinc ion per subunit.</text>
</comment>
<feature type="binding site" evidence="7">
    <location>
        <position position="54"/>
    </location>
    <ligand>
        <name>Zn(2+)</name>
        <dbReference type="ChEBI" id="CHEBI:29105"/>
    </ligand>
</feature>
<dbReference type="GO" id="GO:0004089">
    <property type="term" value="F:carbonate dehydratase activity"/>
    <property type="evidence" value="ECO:0007669"/>
    <property type="project" value="UniProtKB-EC"/>
</dbReference>
<accession>A0A7X2T4K7</accession>
<evidence type="ECO:0000256" key="1">
    <source>
        <dbReference type="ARBA" id="ARBA00006217"/>
    </source>
</evidence>
<keyword evidence="4 7" id="KW-0862">Zinc</keyword>
<evidence type="ECO:0000313" key="8">
    <source>
        <dbReference type="EMBL" id="MSS01941.1"/>
    </source>
</evidence>
<dbReference type="InterPro" id="IPR015892">
    <property type="entry name" value="Carbonic_anhydrase_CS"/>
</dbReference>